<dbReference type="InterPro" id="IPR036020">
    <property type="entry name" value="WW_dom_sf"/>
</dbReference>
<feature type="repeat" description="RCC1" evidence="6">
    <location>
        <begin position="2649"/>
        <end position="2698"/>
    </location>
</feature>
<feature type="repeat" description="ANK" evidence="5">
    <location>
        <begin position="3934"/>
        <end position="3966"/>
    </location>
</feature>
<evidence type="ECO:0000259" key="10">
    <source>
        <dbReference type="PROSITE" id="PS50020"/>
    </source>
</evidence>
<dbReference type="PROSITE" id="PS50012">
    <property type="entry name" value="RCC1_3"/>
    <property type="match status" value="4"/>
</dbReference>
<dbReference type="Gene3D" id="1.25.40.20">
    <property type="entry name" value="Ankyrin repeat-containing domain"/>
    <property type="match status" value="1"/>
</dbReference>
<dbReference type="PANTHER" id="PTHR19961">
    <property type="entry name" value="FIMBRIN/PLASTIN"/>
    <property type="match status" value="1"/>
</dbReference>
<evidence type="ECO:0000259" key="9">
    <source>
        <dbReference type="PROSITE" id="PS50003"/>
    </source>
</evidence>
<evidence type="ECO:0000256" key="7">
    <source>
        <dbReference type="PROSITE-ProRule" id="PRU00782"/>
    </source>
</evidence>
<dbReference type="SUPFAM" id="SSF50729">
    <property type="entry name" value="PH domain-like"/>
    <property type="match status" value="2"/>
</dbReference>
<dbReference type="GO" id="GO:0005884">
    <property type="term" value="C:actin filament"/>
    <property type="evidence" value="ECO:0007669"/>
    <property type="project" value="TreeGrafter"/>
</dbReference>
<feature type="region of interest" description="Disordered" evidence="8">
    <location>
        <begin position="3962"/>
        <end position="3983"/>
    </location>
</feature>
<dbReference type="GO" id="GO:0032432">
    <property type="term" value="C:actin filament bundle"/>
    <property type="evidence" value="ECO:0007669"/>
    <property type="project" value="TreeGrafter"/>
</dbReference>
<keyword evidence="5" id="KW-0040">ANK repeat</keyword>
<dbReference type="InterPro" id="IPR036770">
    <property type="entry name" value="Ankyrin_rpt-contain_sf"/>
</dbReference>
<dbReference type="PROSITE" id="PS01159">
    <property type="entry name" value="WW_DOMAIN_1"/>
    <property type="match status" value="5"/>
</dbReference>
<dbReference type="Gene3D" id="1.20.5.190">
    <property type="match status" value="2"/>
</dbReference>
<comment type="caution">
    <text evidence="7">Lacks conserved residue(s) required for the propagation of feature annotation.</text>
</comment>
<dbReference type="Gene3D" id="2.20.70.10">
    <property type="match status" value="6"/>
</dbReference>
<dbReference type="CDD" id="cd00201">
    <property type="entry name" value="WW"/>
    <property type="match status" value="6"/>
</dbReference>
<feature type="domain" description="WW" evidence="10">
    <location>
        <begin position="4546"/>
        <end position="4573"/>
    </location>
</feature>
<dbReference type="SMART" id="SM00456">
    <property type="entry name" value="WW"/>
    <property type="match status" value="6"/>
</dbReference>
<feature type="compositionally biased region" description="Low complexity" evidence="8">
    <location>
        <begin position="3164"/>
        <end position="3216"/>
    </location>
</feature>
<feature type="region of interest" description="Disordered" evidence="8">
    <location>
        <begin position="4350"/>
        <end position="4373"/>
    </location>
</feature>
<dbReference type="CDD" id="cd21219">
    <property type="entry name" value="CH_PLS_FIM_rpt3"/>
    <property type="match status" value="1"/>
</dbReference>
<dbReference type="PROSITE" id="PS50021">
    <property type="entry name" value="CH"/>
    <property type="match status" value="2"/>
</dbReference>
<keyword evidence="3" id="KW-0505">Motor protein</keyword>
<feature type="repeat" description="RCC1" evidence="6">
    <location>
        <begin position="2767"/>
        <end position="2827"/>
    </location>
</feature>
<feature type="region of interest" description="Disordered" evidence="8">
    <location>
        <begin position="4386"/>
        <end position="4409"/>
    </location>
</feature>
<feature type="compositionally biased region" description="Low complexity" evidence="8">
    <location>
        <begin position="2216"/>
        <end position="2230"/>
    </location>
</feature>
<feature type="region of interest" description="Disordered" evidence="8">
    <location>
        <begin position="810"/>
        <end position="838"/>
    </location>
</feature>
<feature type="region of interest" description="Disordered" evidence="8">
    <location>
        <begin position="3683"/>
        <end position="3705"/>
    </location>
</feature>
<feature type="region of interest" description="Disordered" evidence="8">
    <location>
        <begin position="5282"/>
        <end position="5311"/>
    </location>
</feature>
<dbReference type="GO" id="GO:0005737">
    <property type="term" value="C:cytoplasm"/>
    <property type="evidence" value="ECO:0007669"/>
    <property type="project" value="TreeGrafter"/>
</dbReference>
<feature type="compositionally biased region" description="Low complexity" evidence="8">
    <location>
        <begin position="4480"/>
        <end position="4492"/>
    </location>
</feature>
<dbReference type="SMART" id="SM00248">
    <property type="entry name" value="ANK"/>
    <property type="match status" value="3"/>
</dbReference>
<dbReference type="Gene3D" id="2.30.29.30">
    <property type="entry name" value="Pleckstrin-homology domain (PH domain)/Phosphotyrosine-binding domain (PTB)"/>
    <property type="match status" value="2"/>
</dbReference>
<keyword evidence="2 7" id="KW-0518">Myosin</keyword>
<feature type="domain" description="Myosin motor" evidence="12">
    <location>
        <begin position="1563"/>
        <end position="1689"/>
    </location>
</feature>
<feature type="region of interest" description="Disordered" evidence="8">
    <location>
        <begin position="2216"/>
        <end position="2298"/>
    </location>
</feature>
<dbReference type="Pfam" id="PF25390">
    <property type="entry name" value="WD40_RLD"/>
    <property type="match status" value="1"/>
</dbReference>
<feature type="compositionally biased region" description="Low complexity" evidence="8">
    <location>
        <begin position="970"/>
        <end position="986"/>
    </location>
</feature>
<evidence type="ECO:0000256" key="6">
    <source>
        <dbReference type="PROSITE-ProRule" id="PRU00235"/>
    </source>
</evidence>
<proteinExistence type="inferred from homology"/>
<feature type="compositionally biased region" description="Low complexity" evidence="8">
    <location>
        <begin position="3963"/>
        <end position="3977"/>
    </location>
</feature>
<dbReference type="GO" id="GO:0016459">
    <property type="term" value="C:myosin complex"/>
    <property type="evidence" value="ECO:0007669"/>
    <property type="project" value="UniProtKB-KW"/>
</dbReference>
<feature type="repeat" description="ANK" evidence="5">
    <location>
        <begin position="3901"/>
        <end position="3933"/>
    </location>
</feature>
<dbReference type="GO" id="GO:0003774">
    <property type="term" value="F:cytoskeletal motor activity"/>
    <property type="evidence" value="ECO:0007669"/>
    <property type="project" value="InterPro"/>
</dbReference>
<evidence type="ECO:0000256" key="8">
    <source>
        <dbReference type="SAM" id="MobiDB-lite"/>
    </source>
</evidence>
<dbReference type="EMBL" id="VLTO01000011">
    <property type="protein sequence ID" value="KAA0175887.1"/>
    <property type="molecule type" value="Genomic_DNA"/>
</dbReference>
<accession>A0A5A8EGP8</accession>
<feature type="repeat" description="ANK" evidence="5">
    <location>
        <begin position="3868"/>
        <end position="3900"/>
    </location>
</feature>
<dbReference type="InterPro" id="IPR039959">
    <property type="entry name" value="Fimbrin/Plastin"/>
</dbReference>
<protein>
    <recommendedName>
        <fullName evidence="15">Myosin motor domain-containing protein</fullName>
    </recommendedName>
</protein>
<dbReference type="SUPFAM" id="SSF50985">
    <property type="entry name" value="RCC1/BLIP-II"/>
    <property type="match status" value="1"/>
</dbReference>
<dbReference type="InterPro" id="IPR058923">
    <property type="entry name" value="RCC1-like_dom"/>
</dbReference>
<dbReference type="InterPro" id="IPR036872">
    <property type="entry name" value="CH_dom_sf"/>
</dbReference>
<feature type="domain" description="WW" evidence="10">
    <location>
        <begin position="4498"/>
        <end position="4532"/>
    </location>
</feature>
<dbReference type="GO" id="GO:0051639">
    <property type="term" value="P:actin filament network formation"/>
    <property type="evidence" value="ECO:0007669"/>
    <property type="project" value="TreeGrafter"/>
</dbReference>
<feature type="domain" description="Calponin-homology (CH)" evidence="11">
    <location>
        <begin position="5134"/>
        <end position="5238"/>
    </location>
</feature>
<dbReference type="InterPro" id="IPR002110">
    <property type="entry name" value="Ankyrin_rpt"/>
</dbReference>
<dbReference type="Gene3D" id="2.130.10.30">
    <property type="entry name" value="Regulator of chromosome condensation 1/beta-lactamase-inhibitor protein II"/>
    <property type="match status" value="3"/>
</dbReference>
<dbReference type="PROSITE" id="PS50096">
    <property type="entry name" value="IQ"/>
    <property type="match status" value="9"/>
</dbReference>
<dbReference type="Gene3D" id="1.20.58.530">
    <property type="match status" value="1"/>
</dbReference>
<evidence type="ECO:0008006" key="15">
    <source>
        <dbReference type="Google" id="ProtNLM"/>
    </source>
</evidence>
<feature type="compositionally biased region" description="Low complexity" evidence="8">
    <location>
        <begin position="345"/>
        <end position="356"/>
    </location>
</feature>
<feature type="domain" description="WW" evidence="10">
    <location>
        <begin position="4405"/>
        <end position="4439"/>
    </location>
</feature>
<feature type="compositionally biased region" description="Low complexity" evidence="8">
    <location>
        <begin position="3469"/>
        <end position="3484"/>
    </location>
</feature>
<dbReference type="Pfam" id="PF12796">
    <property type="entry name" value="Ank_2"/>
    <property type="match status" value="1"/>
</dbReference>
<feature type="region of interest" description="Disordered" evidence="8">
    <location>
        <begin position="432"/>
        <end position="453"/>
    </location>
</feature>
<dbReference type="InterPro" id="IPR001849">
    <property type="entry name" value="PH_domain"/>
</dbReference>
<dbReference type="Pfam" id="PF13540">
    <property type="entry name" value="RCC1_2"/>
    <property type="match status" value="1"/>
</dbReference>
<dbReference type="InterPro" id="IPR036961">
    <property type="entry name" value="Kinesin_motor_dom_sf"/>
</dbReference>
<feature type="region of interest" description="Disordered" evidence="8">
    <location>
        <begin position="476"/>
        <end position="497"/>
    </location>
</feature>
<feature type="region of interest" description="Disordered" evidence="8">
    <location>
        <begin position="1070"/>
        <end position="1105"/>
    </location>
</feature>
<feature type="compositionally biased region" description="Low complexity" evidence="8">
    <location>
        <begin position="3397"/>
        <end position="3429"/>
    </location>
</feature>
<comment type="similarity">
    <text evidence="7">Belongs to the TRAFAC class myosin-kinesin ATPase superfamily. Myosin family.</text>
</comment>
<feature type="region of interest" description="Disordered" evidence="8">
    <location>
        <begin position="4480"/>
        <end position="4499"/>
    </location>
</feature>
<evidence type="ECO:0000256" key="3">
    <source>
        <dbReference type="ARBA" id="ARBA00023175"/>
    </source>
</evidence>
<feature type="domain" description="Calponin-homology (CH)" evidence="11">
    <location>
        <begin position="5015"/>
        <end position="5121"/>
    </location>
</feature>
<dbReference type="Proteomes" id="UP000322899">
    <property type="component" value="Unassembled WGS sequence"/>
</dbReference>
<dbReference type="PROSITE" id="PS50003">
    <property type="entry name" value="PH_DOMAIN"/>
    <property type="match status" value="2"/>
</dbReference>
<dbReference type="OrthoDB" id="21416at2759"/>
<feature type="compositionally biased region" description="Low complexity" evidence="8">
    <location>
        <begin position="2144"/>
        <end position="2197"/>
    </location>
</feature>
<organism evidence="13 14">
    <name type="scientific">Cafeteria roenbergensis</name>
    <name type="common">Marine flagellate</name>
    <dbReference type="NCBI Taxonomy" id="33653"/>
    <lineage>
        <taxon>Eukaryota</taxon>
        <taxon>Sar</taxon>
        <taxon>Stramenopiles</taxon>
        <taxon>Bigyra</taxon>
        <taxon>Opalozoa</taxon>
        <taxon>Bicosoecida</taxon>
        <taxon>Cafeteriaceae</taxon>
        <taxon>Cafeteria</taxon>
    </lineage>
</organism>
<dbReference type="Gene3D" id="1.20.5.4820">
    <property type="match status" value="1"/>
</dbReference>
<dbReference type="Gene3D" id="1.10.418.10">
    <property type="entry name" value="Calponin-like domain"/>
    <property type="match status" value="4"/>
</dbReference>
<dbReference type="CDD" id="cd21218">
    <property type="entry name" value="CH_PLS_FIM_rpt2"/>
    <property type="match status" value="1"/>
</dbReference>
<sequence length="5311" mass="545384">MSSLDPAASFAASPAPVGKRVAAPASAPRSTSFTAADSKPARSAGSGSGGLAQPAAHQHSTAFRPGMRVWIRNPYRRGDERYRAAWLPERLSGRPLFVPAEVRSLAGSQHGQTQLSVQTSLPPRAPLVVAAEDALPMNAVTSLAEVADFAHLHDAALLYSTLRRCVDERIFTRAGPLLLAVNPLAYVADADGVAVLDAPYAERYAAVPPSSAVNALPPAKAKGFRNPPHIFGAAEAAVRALAKSHMHLSQAVAFHGLARSGKSEAAKHALQYLLRRPLVLADVDARRRRAEATPLTTGLRAALGSDSASADTRRRRSIRRSGLLSPRQALCLALASQAAAAAPSASDTDPAAAGASLPLKSPSGRVVLPATSLSRRGAALRPVPPPSSSEVAEAAEECGRRVVFMAAAAATVGRHSDAFPAHAGPVVDDDGADGTGGAFAGAGRDPKDALAGPPLPLPLGTRGNPFIGLGLVPQPGDSGDPSSAGWHGPRGMGVPPSASPSASAAVFAHLGKPAWPVPEVALGGSAAATTPLAAALLSGIAALDALESARGPLTAGPVTGHGASRALRAVRVFHAPWDADLGWSVVPVGARVDSVLVDRTPAIAGGLGLVAGAPASASLVSPADRLSAVCPRPGFTALHRLVEGAPEPLRSALRLDAHAGVAAVRGALPFLPPQALAAAEAHVAATRRGPSPSAAAGAKAAAQAAAAAHAAALPGCGFRYLSPLRLDGRPWTHAAWARASRVAAEDDTAEFIALCRSLRLGAGLDSDALASFWHAMAGIMHIGNIRFRPRDAAAARAAAAAASAAAAAPAVQPADTPGAAKRAGSPPSGGRGSATGATGDAAAAASAAGGVLAWGLSVDAPPRRLQSFPGGPSMLVADPALSQAEAEHMADNAALADAKAAVEAAAALRQAEDASASDAERAATAASGAALQAAAACLGTTTWELAATLADIASGRSCDLGVSAPGQQGGRAASPPKRAAAAASPGGPAGGAAAGLAPPVTGLIFAGADEGVAALTGRPSTAEAVDMGSRRYYSANVDAAVAAAYEALHAWVVSQVNAAAVAAAGELATRARDSSLRRSGRPAPHPATSSGSDAGGTRRGGRADSGAAECLAASADELEAAGVPFVALVDSPGPEGFATSRAGEEDGDWNEAPPRASEQEAPLSVIGPAPAALGRLLSNAAAERSHAAMLAAVFTAEERLYQSEGIEFRSVAPAGNDEAAELCEGRRAGALPLLEDAARRASAAAQRGRAAAALSRSLSATSMGGAAGLASSVSAAEAVAAVSPQGGAAGYGTATEDKAVLGKLHGVGRRFETAYCPLETAALASAAALSAKPLLTPAASPRASVARSAPDDSPVSSALATAGSSSRASAVAAASGAWPTDRFPVSDAERRAAQTALVAAHGIDDPEVLGSPALAVSPATHFAVRHTGAICAYDTRGLAAANATGGAERLLLGLLATASACSVATDAAAGFVRMHSEGAAPLAFAGHGSFGPGADGSGASEALVPRHGAPLVPLSQRVREAVADVIEPLLASLPPTGADSGHGGDADDLAFQAGTPALSGPVRPRFVICLRPNARHVPRYVDPALLHKQLASHCVLQAVATRHAGFDHRLAYAAFFARFVVLAPPGSGQELRFPPPPGTPLRQLCRRLLVLVMRHPVFEGVEARAAVQFGVARIFVKPHLWQALETLREHRLQLMDRLAEGTQRLWRQHRSRRRRAELAHGLERLQASWRCLLMRSLWRRRRHCVVLIQHRWRGYRLYRLFVKMREALVKLQAWARGIAARSRLVRYRAALLRLHTLCRGFVVRTHVTAMLECQVRIQAVARGFIARRWLRRRKHDAATLLQAAWRGFAFRCRREDLIDYLTLRRVERGTQTAAARVQAAFRGALVRGRHAQLREAAAVVQGWWRARLQRRWFGVVRKSSRTLVRAFRRCLALRSGRELQTRLLVADSLWNRQVAREREAIALTLTASDAVLLRRARGLAVAATGSMAGGRRRGGGAATAALSRSPGDKSGTPRAAGSGGYSGKARTAARDAAGGGGAFRPSALGTPPGPSSFEQGLITTGYLSDTGAATGMARHRGTGAGLAVLAAGGGGAVPALVASGRCYNAQAALTAAAIEAASVAQALALADAQAATAAASAPDRDPRSASSSASSSPAHRGLRRAASGTSAFADAAPAASTPTGAARGPPAAARASPGSPRRVPHQRLIAALLRMPSATLPSSSAAFSPSTAGSPSGGNRGVLASPRSPDAASLAMVSSSGNGRLWRSPGAATASRDRGGLALSGGAAPSSPTAPPMRRGNSAGASAAVTAAAVMAATSVNPADGAALAGDVVMTVPLDCQPLNDNGMQAGPYPDGWVAAASALDCQLDAGCGVDLRFLPPPARGVARAASSRPGSPSAYTRLLTRDGRLSAPSVPGAVPVSPVRPSDVLDDLPLPVTAALSLEPDRLTRALVPQELEALAAHGVGSPVGGPSGASGPRRSVLAALLNLPAGHSVAAALGAGRRERVDAIAVGSAHTVALTDAGRVYTWGFSARGQCGHGSESAEPGPRLVEALLFEPAVPEELMSPSAAAAASRRRARERQLEAKRAARAALPRDATPEQVAAADAEAAASVAMATASAVRRAPSSGVGGLPLRVVGIASGEDHTLALTEHGAVFSWGSSRRGQLGIGVWSHATVPVLVEGLPRVAQVAAGARHSVALTASGVVFTWGAGPCLGRSASPTAPDCVGARFSDDESAPDSCRPAPVGGDLSRQRARLVSCGAEFTAATTHAGDVFTWGRGERGQLGLGAAHATTPLLYPRSVMEGRRGGQDRHSRIVACVCGTHHCIAVSSTGRVAAWGANDFGQLGLGDARDRRSPAALRSLAQRRVVQAAAGARATYALTDFGEVLAWGATAALRPSTLPAVEAVGAGSADPAVEAFGGTMLPLRQLRDMPDDHYLAVAERLDARARLADRHRPASSSTDPAVGGGPAASARSQPAPLAVIIAAAEAAAMDAGISAVSAAAAAAAKERLPMAAGRQNAFGHTADLAAEAPTATSSAVTSPEHARLGQSGLLGTSARSPAARAAAAATAGASGDAAASSSALAATGTPVPPHPTPIARDQRAALSQPGREPNTASRLSHAARAEAKAASAEPEAKAAPAEPEAKAAPADAEPEAKAAPADADAEPEAKAASAEPEAKAAPAEPEAKAAPADAEPEAKASPAEPEAKAAPAEPEAKAAPADADADAEPEAKAVDAEPDAKAASADAEAKAVPADADSEAKAVPADAEPDAKAAPADADAEPEAKAAPADADADAETEAKAAPAEPDAKAAPADADAEPEAKAAPADADADAEPEATAAPADAEAKAVPVDAESEAKAVPADAESEAKAVPADAEPEAKAVPADADAESEAKAVPADAESEAKASPAEPEAKAASADAEAKAASADAEAKAASADAESEAKAVPADAESEAKAVPADAEPEAKAVPADAESEAKAVPADAESEAKAAPADAESEAKAVPADAEPEAKAVPADAESEAKAVPADAESEAKAVPADAESEAKASPAEPDAKAASADAEAKAASADAEAKAASADAESEAKAAPADADAAPEAKAAPAEPEAKAAPADADAEPEAKAVPVAAESEAKAVPVAAESEAKAVPADAESEAKAAPAEPEAKAAPADAESEAKAVPADAEQEAKAVPVDTQVKAHAAGPEAVHGNGASKPPAGPPEHWEALFLEDGWPYFHNIKTDEVSWLAPEGFTCPPPDAELPPGWSEFRTEDGFRYYFYERELEDGSFCTLLRDSGLARASRLSNPSGWRPADPARARDFHQLAVRLAMSATGEPAAEARPQAPGGMVGALAALGQLLSDAAFSGDTAKVDHLLREKKIPVNCKDNDGFTALHRSCVTGNVDMVNFLLNAGAMVNEKDAYGDSPLHYACFCGHKAVVALLVDRGADPMRVSADGKTPVQSAEEEGHAEVVELLKSKGAKLDAPSGATSGPAPAAPMTGPPKSVPTRRLIAGLDFSVGVVLEGELRKKRANKLQKWRRKFYVMSATYGALFFWTGSSDKVEGVIKKVRFETFFAVRHFPSKQGGKRFDIQVVTGRTMQLLADSPELALKWVSTLREYIGKSMGALRIQSAWRGHVARLKLRHVKDERSRIVATAGAAAAAGTAKEGASSTSHILIEGALKKKNSKISASLLSAFRTRYFVLDAREGALLYYKSKALRNLGEPPVRVPMVSFLAVDPIKDRKGGFTPRFHLRVTAGRVFIFEAPSSEEAVAWMTALQRAMPRDNIAAIVVQRVYRGHLVRKRAKVAKSEAAARTAALAAAYCKPEERSFDDVVAAATKIQAVVRGSRGRKHAHALALAQRRKEQARASRLYLKSGKHRSPAGKPAERSKAQESRMQRLMRLRAAKEAKQAGAAAAKAADAGSAPLPPPPSVWVKHTDPDAGRDYWFNSETGVTTWTDPALPRFGPWVEITDDEGDTFYTNETTGESQWDPPEEVLAAKAAAASREGEAAAAPAPAAPPKGLPPPWVAQKNPDDGSVFYAHQETGQSQWEKPDGFDEQFPPVGSYALWTRVEDDDGDVFFTNNRTGESQWDVPEDYVAPEASAWSKEVDPVTNKPYWFNATTGESRWTDPAASEDEAASGAGGASKPTPMASPALGAAAAGAVPPLAAAEADASEVMTFTSWVNSTIAAHPGQLLVDGAEGAAAAAVGWLESQLPLDLAAESPALFQAARNGVLIAKLANAVAAIHGGDAAVDERALETSAAPKDEEEAAAAAAAADDHELFFFANAATDPALENAQLALSAARASGAMIPSSVTARQITLGQPAAVLDVVWGLWKRSLTDTVSVRARPEAVCLIDVGSGEELADLLRLKPEELLLRWVNHQLDLADSWSSEERCTAFGPQLADSNMLSAVVRRLCKEDEHRDLLPADDEARAALDAHDLASNTIWVASRLGVPEWFSVEAVTSGNVRLQLAFVAMLWQQVEASMGPSTTPQLERRRSSSVAVRRRTMDTHNLAAVKNELATMIRDELGDADAATITRENRVQRQWINSLGIPGVAVHDLASDVRDGVVLLQVVDRIEPGLVNWKRAHAKPRNRYQHVENCNILLRVCKAMEMSIVNLSGPDIAAGNPKLVAAVVWQLMRHHTLRILSAVAFSGFDVSEAQILEWASQRLEPEHQFKTFADPSLATGISLLHLMHSVRPMVDWSLVSAGDTEEERRTNALYLLSVARKMGAAVFCTWEDIVQVKPKMVMTLLASAIVVDQKTQGGAERLARAQSEGADALADAHQDDDDELIAAAAKAAAVTDFAVDSDDDDDDEEEDGRGAAAAAAASSGAA</sequence>
<dbReference type="InterPro" id="IPR001609">
    <property type="entry name" value="Myosin_head_motor_dom-like"/>
</dbReference>
<dbReference type="SMART" id="SM00015">
    <property type="entry name" value="IQ"/>
    <property type="match status" value="10"/>
</dbReference>
<feature type="domain" description="WW" evidence="10">
    <location>
        <begin position="4576"/>
        <end position="4610"/>
    </location>
</feature>
<evidence type="ECO:0000256" key="2">
    <source>
        <dbReference type="ARBA" id="ARBA00023123"/>
    </source>
</evidence>
<feature type="domain" description="PH" evidence="9">
    <location>
        <begin position="3998"/>
        <end position="4099"/>
    </location>
</feature>
<dbReference type="PROSITE" id="PS00626">
    <property type="entry name" value="RCC1_2"/>
    <property type="match status" value="2"/>
</dbReference>
<dbReference type="InterPro" id="IPR000048">
    <property type="entry name" value="IQ_motif_EF-hand-BS"/>
</dbReference>
<feature type="compositionally biased region" description="Basic and acidic residues" evidence="8">
    <location>
        <begin position="4363"/>
        <end position="4373"/>
    </location>
</feature>
<feature type="compositionally biased region" description="Low complexity" evidence="8">
    <location>
        <begin position="3122"/>
        <end position="3156"/>
    </location>
</feature>
<dbReference type="CDD" id="cd00821">
    <property type="entry name" value="PH"/>
    <property type="match status" value="2"/>
</dbReference>
<feature type="compositionally biased region" description="Low complexity" evidence="8">
    <location>
        <begin position="2023"/>
        <end position="2032"/>
    </location>
</feature>
<dbReference type="PROSITE" id="PS50297">
    <property type="entry name" value="ANK_REP_REGION"/>
    <property type="match status" value="3"/>
</dbReference>
<feature type="domain" description="PH" evidence="9">
    <location>
        <begin position="4152"/>
        <end position="4260"/>
    </location>
</feature>
<feature type="domain" description="WW" evidence="10">
    <location>
        <begin position="4439"/>
        <end position="4472"/>
    </location>
</feature>
<feature type="compositionally biased region" description="Basic and acidic residues" evidence="8">
    <location>
        <begin position="3223"/>
        <end position="3234"/>
    </location>
</feature>
<dbReference type="SUPFAM" id="SSF47576">
    <property type="entry name" value="Calponin-homology domain, CH-domain"/>
    <property type="match status" value="1"/>
</dbReference>
<dbReference type="Gene3D" id="3.40.850.10">
    <property type="entry name" value="Kinesin motor domain"/>
    <property type="match status" value="1"/>
</dbReference>
<feature type="region of interest" description="Disordered" evidence="8">
    <location>
        <begin position="1985"/>
        <end position="2051"/>
    </location>
</feature>
<dbReference type="SUPFAM" id="SSF48403">
    <property type="entry name" value="Ankyrin repeat"/>
    <property type="match status" value="1"/>
</dbReference>
<dbReference type="Pfam" id="PF00169">
    <property type="entry name" value="PH"/>
    <property type="match status" value="1"/>
</dbReference>
<feature type="compositionally biased region" description="Low complexity" evidence="8">
    <location>
        <begin position="4388"/>
        <end position="4402"/>
    </location>
</feature>
<dbReference type="InterPro" id="IPR001715">
    <property type="entry name" value="CH_dom"/>
</dbReference>
<evidence type="ECO:0000256" key="1">
    <source>
        <dbReference type="ARBA" id="ARBA00022737"/>
    </source>
</evidence>
<feature type="region of interest" description="Disordered" evidence="8">
    <location>
        <begin position="2946"/>
        <end position="2969"/>
    </location>
</feature>
<dbReference type="PANTHER" id="PTHR19961:SF18">
    <property type="entry name" value="FI19014P1"/>
    <property type="match status" value="1"/>
</dbReference>
<dbReference type="SMART" id="SM00233">
    <property type="entry name" value="PH"/>
    <property type="match status" value="2"/>
</dbReference>
<feature type="region of interest" description="Disordered" evidence="8">
    <location>
        <begin position="2134"/>
        <end position="2199"/>
    </location>
</feature>
<keyword evidence="1" id="KW-0677">Repeat</keyword>
<dbReference type="GO" id="GO:0051015">
    <property type="term" value="F:actin filament binding"/>
    <property type="evidence" value="ECO:0007669"/>
    <property type="project" value="InterPro"/>
</dbReference>
<dbReference type="PROSITE" id="PS51456">
    <property type="entry name" value="MYOSIN_MOTOR"/>
    <property type="match status" value="1"/>
</dbReference>
<dbReference type="SUPFAM" id="SSF52540">
    <property type="entry name" value="P-loop containing nucleoside triphosphate hydrolases"/>
    <property type="match status" value="2"/>
</dbReference>
<evidence type="ECO:0000259" key="12">
    <source>
        <dbReference type="PROSITE" id="PS51456"/>
    </source>
</evidence>
<feature type="repeat" description="RCC1" evidence="6">
    <location>
        <begin position="2520"/>
        <end position="2648"/>
    </location>
</feature>
<dbReference type="PROSITE" id="PS50088">
    <property type="entry name" value="ANK_REPEAT"/>
    <property type="match status" value="3"/>
</dbReference>
<dbReference type="GO" id="GO:0051017">
    <property type="term" value="P:actin filament bundle assembly"/>
    <property type="evidence" value="ECO:0007669"/>
    <property type="project" value="InterPro"/>
</dbReference>
<feature type="region of interest" description="Disordered" evidence="8">
    <location>
        <begin position="345"/>
        <end position="365"/>
    </location>
</feature>
<feature type="compositionally biased region" description="Low complexity" evidence="8">
    <location>
        <begin position="3329"/>
        <end position="3345"/>
    </location>
</feature>
<dbReference type="GO" id="GO:0005524">
    <property type="term" value="F:ATP binding"/>
    <property type="evidence" value="ECO:0007669"/>
    <property type="project" value="InterPro"/>
</dbReference>
<feature type="region of interest" description="Disordered" evidence="8">
    <location>
        <begin position="1134"/>
        <end position="1161"/>
    </location>
</feature>
<dbReference type="CDD" id="cd21220">
    <property type="entry name" value="CH_PLS_FIM_rpt4"/>
    <property type="match status" value="1"/>
</dbReference>
<dbReference type="Pfam" id="PF00397">
    <property type="entry name" value="WW"/>
    <property type="match status" value="2"/>
</dbReference>
<evidence type="ECO:0000256" key="5">
    <source>
        <dbReference type="PROSITE-ProRule" id="PRU00023"/>
    </source>
</evidence>
<feature type="compositionally biased region" description="Low complexity" evidence="8">
    <location>
        <begin position="1"/>
        <end position="16"/>
    </location>
</feature>
<dbReference type="SMART" id="SM00033">
    <property type="entry name" value="CH"/>
    <property type="match status" value="4"/>
</dbReference>
<evidence type="ECO:0000313" key="14">
    <source>
        <dbReference type="Proteomes" id="UP000322899"/>
    </source>
</evidence>
<dbReference type="Pfam" id="PF00612">
    <property type="entry name" value="IQ"/>
    <property type="match status" value="4"/>
</dbReference>
<feature type="repeat" description="RCC1" evidence="6">
    <location>
        <begin position="2828"/>
        <end position="2879"/>
    </location>
</feature>
<dbReference type="InterPro" id="IPR011993">
    <property type="entry name" value="PH-like_dom_sf"/>
</dbReference>
<gene>
    <name evidence="13" type="ORF">FNF27_02608</name>
</gene>
<feature type="compositionally biased region" description="Low complexity" evidence="8">
    <location>
        <begin position="3294"/>
        <end position="3308"/>
    </location>
</feature>
<feature type="compositionally biased region" description="Low complexity" evidence="8">
    <location>
        <begin position="3534"/>
        <end position="3599"/>
    </location>
</feature>
<feature type="compositionally biased region" description="Low complexity" evidence="8">
    <location>
        <begin position="5299"/>
        <end position="5311"/>
    </location>
</feature>
<feature type="region of interest" description="Disordered" evidence="8">
    <location>
        <begin position="3077"/>
        <end position="3671"/>
    </location>
</feature>
<dbReference type="InterPro" id="IPR001202">
    <property type="entry name" value="WW_dom"/>
</dbReference>
<dbReference type="InterPro" id="IPR000408">
    <property type="entry name" value="Reg_chr_condens"/>
</dbReference>
<dbReference type="SUPFAM" id="SSF51045">
    <property type="entry name" value="WW domain"/>
    <property type="match status" value="4"/>
</dbReference>
<evidence type="ECO:0000313" key="13">
    <source>
        <dbReference type="EMBL" id="KAA0175887.1"/>
    </source>
</evidence>
<feature type="region of interest" description="Disordered" evidence="8">
    <location>
        <begin position="965"/>
        <end position="992"/>
    </location>
</feature>
<feature type="compositionally biased region" description="Low complexity" evidence="8">
    <location>
        <begin position="41"/>
        <end position="56"/>
    </location>
</feature>
<feature type="domain" description="WW" evidence="10">
    <location>
        <begin position="3699"/>
        <end position="3732"/>
    </location>
</feature>
<dbReference type="InterPro" id="IPR009091">
    <property type="entry name" value="RCC1/BLIP-II"/>
</dbReference>
<reference evidence="13 14" key="1">
    <citation type="submission" date="2019-07" db="EMBL/GenBank/DDBJ databases">
        <title>Genomes of Cafeteria roenbergensis.</title>
        <authorList>
            <person name="Fischer M.G."/>
            <person name="Hackl T."/>
            <person name="Roman M."/>
        </authorList>
    </citation>
    <scope>NUCLEOTIDE SEQUENCE [LARGE SCALE GENOMIC DNA]</scope>
    <source>
        <strain evidence="13 14">E4-10P</strain>
    </source>
</reference>
<dbReference type="SMART" id="SM00242">
    <property type="entry name" value="MYSc"/>
    <property type="match status" value="1"/>
</dbReference>
<feature type="compositionally biased region" description="Low complexity" evidence="8">
    <location>
        <begin position="3607"/>
        <end position="3654"/>
    </location>
</feature>
<feature type="compositionally biased region" description="Acidic residues" evidence="8">
    <location>
        <begin position="5284"/>
        <end position="5296"/>
    </location>
</feature>
<feature type="region of interest" description="Disordered" evidence="8">
    <location>
        <begin position="1"/>
        <end position="60"/>
    </location>
</feature>
<dbReference type="PRINTS" id="PR00633">
    <property type="entry name" value="RCCNDNSATION"/>
</dbReference>
<name>A0A5A8EGP8_CAFRO</name>
<feature type="compositionally biased region" description="Low complexity" evidence="8">
    <location>
        <begin position="2276"/>
        <end position="2298"/>
    </location>
</feature>
<feature type="compositionally biased region" description="Low complexity" evidence="8">
    <location>
        <begin position="3235"/>
        <end position="3271"/>
    </location>
</feature>
<dbReference type="CDD" id="cd23767">
    <property type="entry name" value="IQCD"/>
    <property type="match status" value="2"/>
</dbReference>
<keyword evidence="4 7" id="KW-0009">Actin-binding</keyword>
<dbReference type="InterPro" id="IPR027417">
    <property type="entry name" value="P-loop_NTPase"/>
</dbReference>
<dbReference type="PROSITE" id="PS50020">
    <property type="entry name" value="WW_DOMAIN_2"/>
    <property type="match status" value="6"/>
</dbReference>
<evidence type="ECO:0000256" key="4">
    <source>
        <dbReference type="ARBA" id="ARBA00023203"/>
    </source>
</evidence>
<dbReference type="Pfam" id="PF00307">
    <property type="entry name" value="CH"/>
    <property type="match status" value="2"/>
</dbReference>
<feature type="region of interest" description="Disordered" evidence="8">
    <location>
        <begin position="4600"/>
        <end position="4627"/>
    </location>
</feature>
<evidence type="ECO:0000259" key="11">
    <source>
        <dbReference type="PROSITE" id="PS50021"/>
    </source>
</evidence>
<comment type="caution">
    <text evidence="13">The sequence shown here is derived from an EMBL/GenBank/DDBJ whole genome shotgun (WGS) entry which is preliminary data.</text>
</comment>